<evidence type="ECO:0000313" key="3">
    <source>
        <dbReference type="Proteomes" id="UP000796880"/>
    </source>
</evidence>
<dbReference type="AlphaFoldDB" id="A0A8K0MD87"/>
<protein>
    <submittedName>
        <fullName evidence="2">Uncharacterized protein</fullName>
    </submittedName>
</protein>
<reference evidence="2" key="1">
    <citation type="submission" date="2020-03" db="EMBL/GenBank/DDBJ databases">
        <title>A high-quality chromosome-level genome assembly of a woody plant with both climbing and erect habits, Rhamnella rubrinervis.</title>
        <authorList>
            <person name="Lu Z."/>
            <person name="Yang Y."/>
            <person name="Zhu X."/>
            <person name="Sun Y."/>
        </authorList>
    </citation>
    <scope>NUCLEOTIDE SEQUENCE</scope>
    <source>
        <strain evidence="2">BYM</strain>
        <tissue evidence="2">Leaf</tissue>
    </source>
</reference>
<feature type="chain" id="PRO_5035426837" evidence="1">
    <location>
        <begin position="23"/>
        <end position="88"/>
    </location>
</feature>
<comment type="caution">
    <text evidence="2">The sequence shown here is derived from an EMBL/GenBank/DDBJ whole genome shotgun (WGS) entry which is preliminary data.</text>
</comment>
<dbReference type="OrthoDB" id="1163314at2759"/>
<organism evidence="2 3">
    <name type="scientific">Rhamnella rubrinervis</name>
    <dbReference type="NCBI Taxonomy" id="2594499"/>
    <lineage>
        <taxon>Eukaryota</taxon>
        <taxon>Viridiplantae</taxon>
        <taxon>Streptophyta</taxon>
        <taxon>Embryophyta</taxon>
        <taxon>Tracheophyta</taxon>
        <taxon>Spermatophyta</taxon>
        <taxon>Magnoliopsida</taxon>
        <taxon>eudicotyledons</taxon>
        <taxon>Gunneridae</taxon>
        <taxon>Pentapetalae</taxon>
        <taxon>rosids</taxon>
        <taxon>fabids</taxon>
        <taxon>Rosales</taxon>
        <taxon>Rhamnaceae</taxon>
        <taxon>rhamnoid group</taxon>
        <taxon>Rhamneae</taxon>
        <taxon>Rhamnella</taxon>
    </lineage>
</organism>
<name>A0A8K0MD87_9ROSA</name>
<gene>
    <name evidence="2" type="ORF">FNV43_RR16467</name>
</gene>
<evidence type="ECO:0000256" key="1">
    <source>
        <dbReference type="SAM" id="SignalP"/>
    </source>
</evidence>
<proteinExistence type="predicted"/>
<accession>A0A8K0MD87</accession>
<feature type="signal peptide" evidence="1">
    <location>
        <begin position="1"/>
        <end position="22"/>
    </location>
</feature>
<dbReference type="Proteomes" id="UP000796880">
    <property type="component" value="Unassembled WGS sequence"/>
</dbReference>
<sequence>MACPWVKAPWFGSSFGFRLVSGRPLLVWFQDVPSQVLKDKNQGESRILKSMEPDINAIFNFAETSKDLWDSLKEMYGHQNNAFRIFEL</sequence>
<evidence type="ECO:0000313" key="2">
    <source>
        <dbReference type="EMBL" id="KAF3442551.1"/>
    </source>
</evidence>
<dbReference type="EMBL" id="VOIH02000007">
    <property type="protein sequence ID" value="KAF3442551.1"/>
    <property type="molecule type" value="Genomic_DNA"/>
</dbReference>
<keyword evidence="1" id="KW-0732">Signal</keyword>
<keyword evidence="3" id="KW-1185">Reference proteome</keyword>